<organism evidence="1 2">
    <name type="scientific">Coleofasciculus chthonoplastes PCC 7420</name>
    <dbReference type="NCBI Taxonomy" id="118168"/>
    <lineage>
        <taxon>Bacteria</taxon>
        <taxon>Bacillati</taxon>
        <taxon>Cyanobacteriota</taxon>
        <taxon>Cyanophyceae</taxon>
        <taxon>Coleofasciculales</taxon>
        <taxon>Coleofasciculaceae</taxon>
        <taxon>Coleofasciculus</taxon>
    </lineage>
</organism>
<reference evidence="1 2" key="1">
    <citation type="submission" date="2008-07" db="EMBL/GenBank/DDBJ databases">
        <authorList>
            <person name="Tandeau de Marsac N."/>
            <person name="Ferriera S."/>
            <person name="Johnson J."/>
            <person name="Kravitz S."/>
            <person name="Beeson K."/>
            <person name="Sutton G."/>
            <person name="Rogers Y.-H."/>
            <person name="Friedman R."/>
            <person name="Frazier M."/>
            <person name="Venter J.C."/>
        </authorList>
    </citation>
    <scope>NUCLEOTIDE SEQUENCE [LARGE SCALE GENOMIC DNA]</scope>
    <source>
        <strain evidence="1 2">PCC 7420</strain>
    </source>
</reference>
<dbReference type="AlphaFoldDB" id="B4W0X7"/>
<dbReference type="Proteomes" id="UP000003835">
    <property type="component" value="Unassembled WGS sequence"/>
</dbReference>
<dbReference type="OrthoDB" id="459662at2"/>
<evidence type="ECO:0000313" key="2">
    <source>
        <dbReference type="Proteomes" id="UP000003835"/>
    </source>
</evidence>
<accession>B4W0X7</accession>
<dbReference type="EMBL" id="DS989866">
    <property type="protein sequence ID" value="EDX72245.1"/>
    <property type="molecule type" value="Genomic_DNA"/>
</dbReference>
<dbReference type="STRING" id="118168.MC7420_8337"/>
<evidence type="ECO:0000313" key="1">
    <source>
        <dbReference type="EMBL" id="EDX72245.1"/>
    </source>
</evidence>
<dbReference type="eggNOG" id="COG0457">
    <property type="taxonomic scope" value="Bacteria"/>
</dbReference>
<dbReference type="Pfam" id="PF13424">
    <property type="entry name" value="TPR_12"/>
    <property type="match status" value="1"/>
</dbReference>
<protein>
    <recommendedName>
        <fullName evidence="3">Tetratricopeptide repeat domain protein</fullName>
    </recommendedName>
</protein>
<name>B4W0X7_9CYAN</name>
<dbReference type="SUPFAM" id="SSF48452">
    <property type="entry name" value="TPR-like"/>
    <property type="match status" value="1"/>
</dbReference>
<sequence length="383" mass="42294">MNYKIPVAIAVTLIQTTALRFTAISSTPDIELIQAEDEVILLRGDSETSIKTGEVLQPGDILIPSSIVKIRCPNGAKPLLPANVSSGVNSTCHLSNRQDERLTIIRYRLGGSNPEIPYTLSPRMTYLLDERPTFHWNEVPGATSYTVKVLGPGGIIWWENPAKVTSTELKYPNDAPFLTQGVQFLLTVTTDQNRSSLEDDGSGGCFGFEILPENKRKEVRKRVVDINNSSLTDENKALALAGVYSTEYLITDAIKELRQLEGAKTPFVYSRLGKLYAESGLNLLAEDYYSKAIERFDPIGHSYNLAEAQAGLAGAKLILGKQEEAEQLETKAKAGYEVFGERESAKDIENALTELRTKLREQAENNCQSNPNKSVIIITPRNN</sequence>
<keyword evidence="2" id="KW-1185">Reference proteome</keyword>
<gene>
    <name evidence="1" type="ORF">MC7420_8337</name>
</gene>
<evidence type="ECO:0008006" key="3">
    <source>
        <dbReference type="Google" id="ProtNLM"/>
    </source>
</evidence>
<dbReference type="InterPro" id="IPR011990">
    <property type="entry name" value="TPR-like_helical_dom_sf"/>
</dbReference>
<dbReference type="Gene3D" id="1.25.40.10">
    <property type="entry name" value="Tetratricopeptide repeat domain"/>
    <property type="match status" value="1"/>
</dbReference>
<proteinExistence type="predicted"/>
<dbReference type="RefSeq" id="WP_006104785.1">
    <property type="nucleotide sequence ID" value="NZ_DS989866.1"/>
</dbReference>
<dbReference type="HOGENOM" id="CLU_065971_0_0_3"/>